<accession>A0ABZ1QL55</accession>
<dbReference type="InterPro" id="IPR013320">
    <property type="entry name" value="ConA-like_dom_sf"/>
</dbReference>
<name>A0ABZ1QL55_9ACTN</name>
<keyword evidence="6" id="KW-0326">Glycosidase</keyword>
<dbReference type="Proteomes" id="UP001432312">
    <property type="component" value="Chromosome"/>
</dbReference>
<dbReference type="InterPro" id="IPR055372">
    <property type="entry name" value="CBM96"/>
</dbReference>
<proteinExistence type="predicted"/>
<evidence type="ECO:0000313" key="11">
    <source>
        <dbReference type="Proteomes" id="UP001432312"/>
    </source>
</evidence>
<gene>
    <name evidence="10" type="ORF">OHA91_34225</name>
</gene>
<dbReference type="Gene3D" id="2.60.120.200">
    <property type="match status" value="1"/>
</dbReference>
<keyword evidence="4 8" id="KW-0732">Signal</keyword>
<dbReference type="Gene3D" id="2.60.40.10">
    <property type="entry name" value="Immunoglobulins"/>
    <property type="match status" value="1"/>
</dbReference>
<organism evidence="10 11">
    <name type="scientific">Streptomyces erythrochromogenes</name>
    <dbReference type="NCBI Taxonomy" id="285574"/>
    <lineage>
        <taxon>Bacteria</taxon>
        <taxon>Bacillati</taxon>
        <taxon>Actinomycetota</taxon>
        <taxon>Actinomycetes</taxon>
        <taxon>Kitasatosporales</taxon>
        <taxon>Streptomycetaceae</taxon>
        <taxon>Streptomyces</taxon>
    </lineage>
</organism>
<evidence type="ECO:0000256" key="5">
    <source>
        <dbReference type="ARBA" id="ARBA00023273"/>
    </source>
</evidence>
<evidence type="ECO:0000256" key="3">
    <source>
        <dbReference type="ARBA" id="ARBA00022525"/>
    </source>
</evidence>
<dbReference type="EMBL" id="CP108036">
    <property type="protein sequence ID" value="WUN83137.1"/>
    <property type="molecule type" value="Genomic_DNA"/>
</dbReference>
<evidence type="ECO:0000256" key="8">
    <source>
        <dbReference type="SAM" id="SignalP"/>
    </source>
</evidence>
<keyword evidence="5" id="KW-0966">Cell projection</keyword>
<dbReference type="Pfam" id="PF24517">
    <property type="entry name" value="CBM96"/>
    <property type="match status" value="1"/>
</dbReference>
<dbReference type="InterPro" id="IPR013783">
    <property type="entry name" value="Ig-like_fold"/>
</dbReference>
<dbReference type="CDD" id="cd00110">
    <property type="entry name" value="LamG"/>
    <property type="match status" value="1"/>
</dbReference>
<dbReference type="InterPro" id="IPR015943">
    <property type="entry name" value="WD40/YVTN_repeat-like_dom_sf"/>
</dbReference>
<evidence type="ECO:0000256" key="1">
    <source>
        <dbReference type="ARBA" id="ARBA00004316"/>
    </source>
</evidence>
<comment type="subcellular location">
    <subcellularLocation>
        <location evidence="1">Cell projection</location>
    </subcellularLocation>
    <subcellularLocation>
        <location evidence="2">Secreted</location>
    </subcellularLocation>
</comment>
<keyword evidence="3" id="KW-0964">Secreted</keyword>
<evidence type="ECO:0000256" key="2">
    <source>
        <dbReference type="ARBA" id="ARBA00004613"/>
    </source>
</evidence>
<evidence type="ECO:0000313" key="10">
    <source>
        <dbReference type="EMBL" id="WUN83137.1"/>
    </source>
</evidence>
<dbReference type="InterPro" id="IPR003961">
    <property type="entry name" value="FN3_dom"/>
</dbReference>
<dbReference type="InterPro" id="IPR036116">
    <property type="entry name" value="FN3_sf"/>
</dbReference>
<dbReference type="SUPFAM" id="SSF50998">
    <property type="entry name" value="Quinoprotein alcohol dehydrogenase-like"/>
    <property type="match status" value="1"/>
</dbReference>
<evidence type="ECO:0000256" key="6">
    <source>
        <dbReference type="ARBA" id="ARBA00023295"/>
    </source>
</evidence>
<keyword evidence="7" id="KW-0624">Polysaccharide degradation</keyword>
<sequence length="912" mass="93262">MRRSRRPAVSLALSLSLTATGAGLGLVLAPQAAAITPPVAFTADALSTWQPNGIVWALAEAGGQVFAGGTFSSVRPPAGGAGSEQQAVNFVALDAATGAPTSCKLSFTVASGTATVRALALSPDKTTLYAGGYFGAVNGTAVSSLAAIDVASCTVKTAFRPAFAATVRALAVTGDTVYAGGDFLTVAGQPRQRFAAVGAADGALKPFTADADEPGRAVEVTPDGENVVLGGDFFTVNGTNTHALAVVDAASGALTKSYPGFIETNSVVKDIATDATGFYTANEGTGGGVFDGRIALDLPGFGQRWRDTCLGATQAVLPHQNVLYSASHAHDCAGVGEFPDGQRHHLLAQPTTGIGKLGWSPDTNDGIGEGIGPRVMAVGSKNGVQYLWVGGEFTTVNGAAQQSLTRFASTGDTGAPTVPVASAASFKPGEVQVRWRTSLDLDDSALTYRVYRNGAAAPVATVAADSLFFKRPQVSWTDTTVAAGQSYTYRVTATDAAGNTSALSATASVTVPTAPESYPNQVRADGAQLYWRYDDAILPYAADSSAGGNQNGVHMNAPALRQTPGAVSGASTAIGFNGTDSRIYADRRQTVGSAYTVETWFKTGTTRGGKLFGFGSNQDRGSYQYDKHIYMTNDGRVVFGAYTGVTRTIATTGAYNDNQWHHVVATQGPGGMTLYVDGVQRGTLAVTTHENYSGYWHAGGDSLGGWPDRPTSELWAGQLDESAVYPTVLSAAQVQNHYALATAPADSAVQVTAAEDTYANAGAPATNYGTSSSLAVRGTSFYASYLRFDLPAAPAGTVLKSAVLSVKTSTMSGAGTTDTVSVVPVTGGWSEGGTTYNNRPALGGPALGAYPGIPDGSAVHTATLTTGSVAGALGGSIGLALSSSGTDALWLWSSEAQANEGTPQLTLTFGAP</sequence>
<dbReference type="InterPro" id="IPR011047">
    <property type="entry name" value="Quinoprotein_ADH-like_sf"/>
</dbReference>
<dbReference type="SUPFAM" id="SSF49899">
    <property type="entry name" value="Concanavalin A-like lectins/glucanases"/>
    <property type="match status" value="1"/>
</dbReference>
<feature type="signal peptide" evidence="8">
    <location>
        <begin position="1"/>
        <end position="21"/>
    </location>
</feature>
<dbReference type="PROSITE" id="PS51318">
    <property type="entry name" value="TAT"/>
    <property type="match status" value="1"/>
</dbReference>
<dbReference type="InterPro" id="IPR006311">
    <property type="entry name" value="TAT_signal"/>
</dbReference>
<feature type="chain" id="PRO_5045741902" evidence="8">
    <location>
        <begin position="22"/>
        <end position="912"/>
    </location>
</feature>
<evidence type="ECO:0000256" key="4">
    <source>
        <dbReference type="ARBA" id="ARBA00022729"/>
    </source>
</evidence>
<keyword evidence="11" id="KW-1185">Reference proteome</keyword>
<evidence type="ECO:0000259" key="9">
    <source>
        <dbReference type="PROSITE" id="PS50853"/>
    </source>
</evidence>
<dbReference type="GeneID" id="95501214"/>
<reference evidence="10" key="1">
    <citation type="submission" date="2022-10" db="EMBL/GenBank/DDBJ databases">
        <title>The complete genomes of actinobacterial strains from the NBC collection.</title>
        <authorList>
            <person name="Joergensen T.S."/>
            <person name="Alvarez Arevalo M."/>
            <person name="Sterndorff E.B."/>
            <person name="Faurdal D."/>
            <person name="Vuksanovic O."/>
            <person name="Mourched A.-S."/>
            <person name="Charusanti P."/>
            <person name="Shaw S."/>
            <person name="Blin K."/>
            <person name="Weber T."/>
        </authorList>
    </citation>
    <scope>NUCLEOTIDE SEQUENCE</scope>
    <source>
        <strain evidence="10">NBC_00303</strain>
    </source>
</reference>
<dbReference type="PROSITE" id="PS50853">
    <property type="entry name" value="FN3"/>
    <property type="match status" value="1"/>
</dbReference>
<keyword evidence="6" id="KW-0378">Hydrolase</keyword>
<dbReference type="Pfam" id="PF13385">
    <property type="entry name" value="Laminin_G_3"/>
    <property type="match status" value="1"/>
</dbReference>
<dbReference type="RefSeq" id="WP_328740642.1">
    <property type="nucleotide sequence ID" value="NZ_CP108036.1"/>
</dbReference>
<feature type="domain" description="Fibronectin type-III" evidence="9">
    <location>
        <begin position="415"/>
        <end position="516"/>
    </location>
</feature>
<dbReference type="SUPFAM" id="SSF49265">
    <property type="entry name" value="Fibronectin type III"/>
    <property type="match status" value="1"/>
</dbReference>
<dbReference type="InterPro" id="IPR001791">
    <property type="entry name" value="Laminin_G"/>
</dbReference>
<dbReference type="Gene3D" id="2.130.10.10">
    <property type="entry name" value="YVTN repeat-like/Quinoprotein amine dehydrogenase"/>
    <property type="match status" value="1"/>
</dbReference>
<evidence type="ECO:0000256" key="7">
    <source>
        <dbReference type="ARBA" id="ARBA00023326"/>
    </source>
</evidence>
<protein>
    <submittedName>
        <fullName evidence="10">DNRLRE domain-containing protein</fullName>
    </submittedName>
</protein>
<dbReference type="NCBIfam" id="NF033679">
    <property type="entry name" value="DNRLRE_dom"/>
    <property type="match status" value="1"/>
</dbReference>
<keyword evidence="7" id="KW-0119">Carbohydrate metabolism</keyword>